<name>A0A8E2AG68_9APHY</name>
<protein>
    <submittedName>
        <fullName evidence="2">Uncharacterized protein</fullName>
    </submittedName>
</protein>
<reference evidence="2 3" key="1">
    <citation type="submission" date="2016-07" db="EMBL/GenBank/DDBJ databases">
        <title>Draft genome of the white-rot fungus Obba rivulosa 3A-2.</title>
        <authorList>
            <consortium name="DOE Joint Genome Institute"/>
            <person name="Miettinen O."/>
            <person name="Riley R."/>
            <person name="Acob R."/>
            <person name="Barry K."/>
            <person name="Cullen D."/>
            <person name="De Vries R."/>
            <person name="Hainaut M."/>
            <person name="Hatakka A."/>
            <person name="Henrissat B."/>
            <person name="Hilden K."/>
            <person name="Kuo R."/>
            <person name="Labutti K."/>
            <person name="Lipzen A."/>
            <person name="Makela M.R."/>
            <person name="Sandor L."/>
            <person name="Spatafora J.W."/>
            <person name="Grigoriev I.V."/>
            <person name="Hibbett D.S."/>
        </authorList>
    </citation>
    <scope>NUCLEOTIDE SEQUENCE [LARGE SCALE GENOMIC DNA]</scope>
    <source>
        <strain evidence="2 3">3A-2</strain>
    </source>
</reference>
<proteinExistence type="predicted"/>
<dbReference type="AlphaFoldDB" id="A0A8E2AG68"/>
<feature type="compositionally biased region" description="Low complexity" evidence="1">
    <location>
        <begin position="160"/>
        <end position="179"/>
    </location>
</feature>
<sequence length="243" mass="27167">MIEHTVVVNVSGNGDVWLQDPKGVKFLYTLTQLRAYAKFDHQLRRHDVFDIDTYPISGGYFEFQALWAIKQNCEFQFFTYDVSTSIKQPHGRSIPIDEFAPLPCAPSISSEFKEVIAERAAHAALAREAHRMEILTVEHAHRKWKRQQKAALGTYLSPYSAPSSTGPSRPASRGRSSKSISRAGTPYRSTYERSASQALTPPTLVAVREAEATQDRSVEETPSTLIVGTPETLVIQAEPMQEN</sequence>
<dbReference type="Proteomes" id="UP000250043">
    <property type="component" value="Unassembled WGS sequence"/>
</dbReference>
<accession>A0A8E2AG68</accession>
<dbReference type="EMBL" id="KV722775">
    <property type="protein sequence ID" value="OCH83886.1"/>
    <property type="molecule type" value="Genomic_DNA"/>
</dbReference>
<gene>
    <name evidence="2" type="ORF">OBBRIDRAFT_840127</name>
</gene>
<evidence type="ECO:0000313" key="2">
    <source>
        <dbReference type="EMBL" id="OCH83886.1"/>
    </source>
</evidence>
<evidence type="ECO:0000313" key="3">
    <source>
        <dbReference type="Proteomes" id="UP000250043"/>
    </source>
</evidence>
<feature type="compositionally biased region" description="Basic and acidic residues" evidence="1">
    <location>
        <begin position="208"/>
        <end position="219"/>
    </location>
</feature>
<keyword evidence="3" id="KW-1185">Reference proteome</keyword>
<feature type="region of interest" description="Disordered" evidence="1">
    <location>
        <begin position="155"/>
        <end position="221"/>
    </location>
</feature>
<evidence type="ECO:0000256" key="1">
    <source>
        <dbReference type="SAM" id="MobiDB-lite"/>
    </source>
</evidence>
<dbReference type="OrthoDB" id="2758056at2759"/>
<organism evidence="2 3">
    <name type="scientific">Obba rivulosa</name>
    <dbReference type="NCBI Taxonomy" id="1052685"/>
    <lineage>
        <taxon>Eukaryota</taxon>
        <taxon>Fungi</taxon>
        <taxon>Dikarya</taxon>
        <taxon>Basidiomycota</taxon>
        <taxon>Agaricomycotina</taxon>
        <taxon>Agaricomycetes</taxon>
        <taxon>Polyporales</taxon>
        <taxon>Gelatoporiaceae</taxon>
        <taxon>Obba</taxon>
    </lineage>
</organism>